<protein>
    <submittedName>
        <fullName evidence="3">Uncharacterized protein</fullName>
    </submittedName>
</protein>
<evidence type="ECO:0000313" key="3">
    <source>
        <dbReference type="EMBL" id="PJI86112.1"/>
    </source>
</evidence>
<evidence type="ECO:0000313" key="4">
    <source>
        <dbReference type="Proteomes" id="UP000228531"/>
    </source>
</evidence>
<feature type="chain" id="PRO_5014883280" evidence="2">
    <location>
        <begin position="19"/>
        <end position="696"/>
    </location>
</feature>
<comment type="caution">
    <text evidence="3">The sequence shown here is derived from an EMBL/GenBank/DDBJ whole genome shotgun (WGS) entry which is preliminary data.</text>
</comment>
<organism evidence="3 4">
    <name type="scientific">Yoonia maricola</name>
    <dbReference type="NCBI Taxonomy" id="420999"/>
    <lineage>
        <taxon>Bacteria</taxon>
        <taxon>Pseudomonadati</taxon>
        <taxon>Pseudomonadota</taxon>
        <taxon>Alphaproteobacteria</taxon>
        <taxon>Rhodobacterales</taxon>
        <taxon>Paracoccaceae</taxon>
        <taxon>Yoonia</taxon>
    </lineage>
</organism>
<dbReference type="AlphaFoldDB" id="A0A2M8W5B5"/>
<feature type="signal peptide" evidence="2">
    <location>
        <begin position="1"/>
        <end position="18"/>
    </location>
</feature>
<evidence type="ECO:0000256" key="2">
    <source>
        <dbReference type="SAM" id="SignalP"/>
    </source>
</evidence>
<gene>
    <name evidence="3" type="ORF">BC777_2470</name>
</gene>
<feature type="region of interest" description="Disordered" evidence="1">
    <location>
        <begin position="628"/>
        <end position="655"/>
    </location>
</feature>
<accession>A0A2M8W5B5</accession>
<dbReference type="EMBL" id="PGTY01000002">
    <property type="protein sequence ID" value="PJI86112.1"/>
    <property type="molecule type" value="Genomic_DNA"/>
</dbReference>
<dbReference type="OrthoDB" id="7847197at2"/>
<dbReference type="Proteomes" id="UP000228531">
    <property type="component" value="Unassembled WGS sequence"/>
</dbReference>
<keyword evidence="2" id="KW-0732">Signal</keyword>
<sequence>MRGIAILLLQFLPLLAHAAPLRVQTGEHATFTRVVVGIPRDIDWELGRTNEGYLLRLPVQEGFVLDQFYDLIPRDRINAVSQNPRDGELRLDVSCDCHAQAVVYQSDYLVIDIRDGPAPSVSPFERALLLEQPVPSEVEPPQLTVPTFQIVRDAVLPVITPRFPVGREEPTVAEPIEITRAVTTPDVSATPDRNTDQALQMIAQALGESLGQGLSEGLLQEGPRVGVGEIPGDPSAIVAGAPLPGLNARTSIDPLAVADRAPQPQTQEGQTCLPDSSFDVAAWGDDRPPHLQLRQARGALTTPADQFDEGALLALARLYVHLGFGHEAQQVLDLEGVQSRDRILLRALARMIDGEPVAAELFPGQVSCPSQVALWALLAQPSAPIDAEVDRTAVINAYRALPTYVQQPIAPRLAEALLTIGAEDAAMQVLGRQTTSKDDDVALALADAALSGALGEEAEAVEKVANVARNDRRTNPEAMTRFFVEGATAQVAFSDADFLLADALRFESGDTPAAAALADAQFDAYLSVDRFWDARALLQARAKELSAAESAQSRATLFQQATARLADAAFLEFIWQENFDQDGVETQNAVGARLLALDFPTQALAVLIGEASGTLAAEQANLRAQAMRQSAAQQAIPDNNSQSAVGRDSTDQTETSDVMVAGNATLRNSRALVESAEQSRETIRALLQTVPAPAEF</sequence>
<reference evidence="3 4" key="1">
    <citation type="submission" date="2017-11" db="EMBL/GenBank/DDBJ databases">
        <title>Genomic Encyclopedia of Archaeal and Bacterial Type Strains, Phase II (KMG-II): From Individual Species to Whole Genera.</title>
        <authorList>
            <person name="Goeker M."/>
        </authorList>
    </citation>
    <scope>NUCLEOTIDE SEQUENCE [LARGE SCALE GENOMIC DNA]</scope>
    <source>
        <strain evidence="3 4">DSM 29128</strain>
    </source>
</reference>
<dbReference type="RefSeq" id="WP_100368434.1">
    <property type="nucleotide sequence ID" value="NZ_PGTY01000002.1"/>
</dbReference>
<name>A0A2M8W5B5_9RHOB</name>
<keyword evidence="4" id="KW-1185">Reference proteome</keyword>
<proteinExistence type="predicted"/>
<evidence type="ECO:0000256" key="1">
    <source>
        <dbReference type="SAM" id="MobiDB-lite"/>
    </source>
</evidence>